<evidence type="ECO:0000313" key="11">
    <source>
        <dbReference type="EMBL" id="KAH7642668.1"/>
    </source>
</evidence>
<comment type="subcellular location">
    <subcellularLocation>
        <location evidence="1">Chromosome</location>
    </subcellularLocation>
    <subcellularLocation>
        <location evidence="2">Cytoplasm</location>
    </subcellularLocation>
</comment>
<comment type="caution">
    <text evidence="12">The sequence shown here is derived from an EMBL/GenBank/DDBJ whole genome shotgun (WGS) entry which is preliminary data.</text>
</comment>
<evidence type="ECO:0000256" key="5">
    <source>
        <dbReference type="ARBA" id="ARBA00022454"/>
    </source>
</evidence>
<dbReference type="GO" id="GO:0005737">
    <property type="term" value="C:cytoplasm"/>
    <property type="evidence" value="ECO:0007669"/>
    <property type="project" value="UniProtKB-SubCell"/>
</dbReference>
<dbReference type="Pfam" id="PF05786">
    <property type="entry name" value="Cnd2"/>
    <property type="match status" value="2"/>
</dbReference>
<dbReference type="EMBL" id="SDOV01000004">
    <property type="protein sequence ID" value="KAH7642668.1"/>
    <property type="molecule type" value="Genomic_DNA"/>
</dbReference>
<reference evidence="11" key="3">
    <citation type="journal article" date="2021" name="World Allergy Organ. J.">
        <title>Chromosome-level assembly of Dermatophagoides farinae genome and transcriptome reveals two novel allergens Der f 37 and Der f 39.</title>
        <authorList>
            <person name="Chen J."/>
            <person name="Cai Z."/>
            <person name="Fan D."/>
            <person name="Hu J."/>
            <person name="Hou Y."/>
            <person name="He Y."/>
            <person name="Zhang Z."/>
            <person name="Zhao Z."/>
            <person name="Gao P."/>
            <person name="Hu W."/>
            <person name="Sun J."/>
            <person name="Li J."/>
            <person name="Ji K."/>
        </authorList>
    </citation>
    <scope>NUCLEOTIDE SEQUENCE</scope>
    <source>
        <strain evidence="11">JKM2019</strain>
    </source>
</reference>
<evidence type="ECO:0000256" key="2">
    <source>
        <dbReference type="ARBA" id="ARBA00004496"/>
    </source>
</evidence>
<dbReference type="GO" id="GO:0007076">
    <property type="term" value="P:mitotic chromosome condensation"/>
    <property type="evidence" value="ECO:0007669"/>
    <property type="project" value="InterPro"/>
</dbReference>
<evidence type="ECO:0000256" key="6">
    <source>
        <dbReference type="ARBA" id="ARBA00022490"/>
    </source>
</evidence>
<reference evidence="12" key="4">
    <citation type="journal article" date="2022" name="Res Sq">
        <title>Comparative Genomics Reveals Insights into the Divergent Evolution of Astigmatic Mites and Household Pest Adaptations.</title>
        <authorList>
            <person name="Xiong Q."/>
            <person name="Wan A.T.-Y."/>
            <person name="Liu X.-Y."/>
            <person name="Fung C.S.-H."/>
            <person name="Xiao X."/>
            <person name="Malainual N."/>
            <person name="Hou J."/>
            <person name="Wang L."/>
            <person name="Wang M."/>
            <person name="Yang K."/>
            <person name="Cui Y."/>
            <person name="Leung E."/>
            <person name="Nong W."/>
            <person name="Shin S.-K."/>
            <person name="Au S."/>
            <person name="Jeong K.Y."/>
            <person name="Chew F.T."/>
            <person name="Hui J."/>
            <person name="Leung T.F."/>
            <person name="Tungtrongchitr A."/>
            <person name="Zhong N."/>
            <person name="Liu Z."/>
            <person name="Tsui S."/>
        </authorList>
    </citation>
    <scope>NUCLEOTIDE SEQUENCE</scope>
    <source>
        <strain evidence="12">Derf</strain>
        <tissue evidence="12">Whole organism</tissue>
    </source>
</reference>
<proteinExistence type="inferred from homology"/>
<keyword evidence="7" id="KW-0132">Cell division</keyword>
<gene>
    <name evidence="12" type="ORF">DERF_003851</name>
    <name evidence="11" type="ORF">HUG17_5715</name>
</gene>
<dbReference type="GO" id="GO:0000796">
    <property type="term" value="C:condensin complex"/>
    <property type="evidence" value="ECO:0007669"/>
    <property type="project" value="InterPro"/>
</dbReference>
<dbReference type="EMBL" id="ASGP02000001">
    <property type="protein sequence ID" value="KAH9530006.1"/>
    <property type="molecule type" value="Genomic_DNA"/>
</dbReference>
<dbReference type="AlphaFoldDB" id="A0A922LB06"/>
<keyword evidence="5" id="KW-0158">Chromosome</keyword>
<evidence type="ECO:0000256" key="10">
    <source>
        <dbReference type="ARBA" id="ARBA00023306"/>
    </source>
</evidence>
<keyword evidence="13" id="KW-1185">Reference proteome</keyword>
<name>A0A922LB06_DERFA</name>
<accession>A0A922LB06</accession>
<keyword evidence="6" id="KW-0963">Cytoplasm</keyword>
<keyword evidence="8" id="KW-0498">Mitosis</keyword>
<evidence type="ECO:0000256" key="1">
    <source>
        <dbReference type="ARBA" id="ARBA00004286"/>
    </source>
</evidence>
<evidence type="ECO:0000256" key="7">
    <source>
        <dbReference type="ARBA" id="ARBA00022618"/>
    </source>
</evidence>
<dbReference type="Proteomes" id="UP000790347">
    <property type="component" value="Unassembled WGS sequence"/>
</dbReference>
<dbReference type="PANTHER" id="PTHR13108">
    <property type="entry name" value="CONDENSIN COMPLEX SUBUNIT 2"/>
    <property type="match status" value="1"/>
</dbReference>
<keyword evidence="10" id="KW-0131">Cell cycle</keyword>
<evidence type="ECO:0000313" key="12">
    <source>
        <dbReference type="EMBL" id="KAH9530006.1"/>
    </source>
</evidence>
<evidence type="ECO:0000256" key="9">
    <source>
        <dbReference type="ARBA" id="ARBA00023067"/>
    </source>
</evidence>
<dbReference type="PANTHER" id="PTHR13108:SF9">
    <property type="entry name" value="CONDENSIN COMPLEX SUBUNIT 2"/>
    <property type="match status" value="1"/>
</dbReference>
<reference evidence="12" key="1">
    <citation type="submission" date="2013-05" db="EMBL/GenBank/DDBJ databases">
        <authorList>
            <person name="Yim A.K.Y."/>
            <person name="Chan T.F."/>
            <person name="Ji K.M."/>
            <person name="Liu X.Y."/>
            <person name="Zhou J.W."/>
            <person name="Li R.Q."/>
            <person name="Yang K.Y."/>
            <person name="Li J."/>
            <person name="Li M."/>
            <person name="Law P.T.W."/>
            <person name="Wu Y.L."/>
            <person name="Cai Z.L."/>
            <person name="Qin H."/>
            <person name="Bao Y."/>
            <person name="Leung R.K.K."/>
            <person name="Ng P.K.S."/>
            <person name="Zou J."/>
            <person name="Zhong X.J."/>
            <person name="Ran P.X."/>
            <person name="Zhong N.S."/>
            <person name="Liu Z.G."/>
            <person name="Tsui S.K.W."/>
        </authorList>
    </citation>
    <scope>NUCLEOTIDE SEQUENCE</scope>
    <source>
        <strain evidence="12">Derf</strain>
        <tissue evidence="12">Whole organism</tissue>
    </source>
</reference>
<dbReference type="OrthoDB" id="6505584at2759"/>
<organism evidence="12 13">
    <name type="scientific">Dermatophagoides farinae</name>
    <name type="common">American house dust mite</name>
    <dbReference type="NCBI Taxonomy" id="6954"/>
    <lineage>
        <taxon>Eukaryota</taxon>
        <taxon>Metazoa</taxon>
        <taxon>Ecdysozoa</taxon>
        <taxon>Arthropoda</taxon>
        <taxon>Chelicerata</taxon>
        <taxon>Arachnida</taxon>
        <taxon>Acari</taxon>
        <taxon>Acariformes</taxon>
        <taxon>Sarcoptiformes</taxon>
        <taxon>Astigmata</taxon>
        <taxon>Psoroptidia</taxon>
        <taxon>Analgoidea</taxon>
        <taxon>Pyroglyphidae</taxon>
        <taxon>Dermatophagoidinae</taxon>
        <taxon>Dermatophagoides</taxon>
    </lineage>
</organism>
<protein>
    <recommendedName>
        <fullName evidence="4">Condensin complex subunit 2</fullName>
    </recommendedName>
</protein>
<keyword evidence="9" id="KW-0226">DNA condensation</keyword>
<dbReference type="Proteomes" id="UP000828236">
    <property type="component" value="Unassembled WGS sequence"/>
</dbReference>
<dbReference type="InterPro" id="IPR022816">
    <property type="entry name" value="Condensin_barren_su2"/>
</dbReference>
<sequence>MATSKDIFEGNSFISSPNINEDGKRKVSLSRRALDSRKSLRTFEADPDDQEKSIERRVDQKEFGVYLNSLLEINSKSFNPNNAFSYNFISNMKFILPNDNVDFKMIGMSIDAGTKLYESKVDLVFSNTQKISSSLSMATAEQNDANFDDGLFDNDFGENNDRARRKRQRKNIKTIAANIESLNGKLETNIEIDPLFHHLSAAFDVGNVNSLLMANLSVNPHATMLLDSKASLDFDSLPNIESCTIKFPFLKPEYAFEHHYISRPCMNFEFLRRDIDIEPEELSSQQQQQQFDTDTNLNFDFDINANVDDIHEPDDVNFDDYVNPSIMSESIANESDSDSENILKFLPRAEEMNNQFFDGEFLKKTFRNVARYRYLNRNKKSAVKPKRQRAAHIAHDFSIKHTDFVKKFKISSLSHFQDQTVSKWISSADGRTLCEIQRNYKMNDKTRSCFTIDYNFHGLIENKNSNRRDNNDYNDDGIMNNEFDGDHHMDETIRQQTDFDFDNDLAADRFNLDLDTEPINLDSEPSHVDALDIDYAKVAKKVDIKRVKLSMWSLIKQATVTTSPIMDEEISSNNTSSSDIGDSQKNFSFSKLRQNLPFTLRQNLNENLSTPISFVALLHLCNEKNLKLTPGELSDFQIDAPVL</sequence>
<evidence type="ECO:0000313" key="13">
    <source>
        <dbReference type="Proteomes" id="UP000790347"/>
    </source>
</evidence>
<evidence type="ECO:0000256" key="3">
    <source>
        <dbReference type="ARBA" id="ARBA00009471"/>
    </source>
</evidence>
<dbReference type="GO" id="GO:0051301">
    <property type="term" value="P:cell division"/>
    <property type="evidence" value="ECO:0007669"/>
    <property type="project" value="UniProtKB-KW"/>
</dbReference>
<comment type="similarity">
    <text evidence="3">Belongs to the CND2 (condensin subunit 2) family.</text>
</comment>
<reference evidence="11" key="2">
    <citation type="submission" date="2020-06" db="EMBL/GenBank/DDBJ databases">
        <authorList>
            <person name="Ji K."/>
            <person name="Li J."/>
        </authorList>
    </citation>
    <scope>NUCLEOTIDE SEQUENCE</scope>
    <source>
        <strain evidence="11">JKM2019</strain>
        <tissue evidence="11">Whole body</tissue>
    </source>
</reference>
<dbReference type="GO" id="GO:0003682">
    <property type="term" value="F:chromatin binding"/>
    <property type="evidence" value="ECO:0007669"/>
    <property type="project" value="TreeGrafter"/>
</dbReference>
<evidence type="ECO:0000256" key="4">
    <source>
        <dbReference type="ARBA" id="ARBA00016065"/>
    </source>
</evidence>
<evidence type="ECO:0000256" key="8">
    <source>
        <dbReference type="ARBA" id="ARBA00022776"/>
    </source>
</evidence>